<keyword evidence="13" id="KW-0862">Zinc</keyword>
<feature type="active site" description="Proton donor" evidence="10 12">
    <location>
        <position position="172"/>
    </location>
</feature>
<dbReference type="InterPro" id="IPR011060">
    <property type="entry name" value="RibuloseP-bd_barrel"/>
</dbReference>
<dbReference type="EMBL" id="FMYV01000002">
    <property type="protein sequence ID" value="SDC19952.1"/>
    <property type="molecule type" value="Genomic_DNA"/>
</dbReference>
<evidence type="ECO:0000256" key="10">
    <source>
        <dbReference type="HAMAP-Rule" id="MF_02227"/>
    </source>
</evidence>
<evidence type="ECO:0000256" key="6">
    <source>
        <dbReference type="ARBA" id="ARBA00009541"/>
    </source>
</evidence>
<feature type="binding site" evidence="10 13">
    <location>
        <position position="64"/>
    </location>
    <ligand>
        <name>a divalent metal cation</name>
        <dbReference type="ChEBI" id="CHEBI:60240"/>
    </ligand>
</feature>
<comment type="similarity">
    <text evidence="6 10 11">Belongs to the ribulose-phosphate 3-epimerase family.</text>
</comment>
<evidence type="ECO:0000313" key="16">
    <source>
        <dbReference type="EMBL" id="TGG88265.1"/>
    </source>
</evidence>
<feature type="binding site" evidence="10">
    <location>
        <begin position="172"/>
        <end position="174"/>
    </location>
    <ligand>
        <name>substrate</name>
    </ligand>
</feature>
<evidence type="ECO:0000256" key="3">
    <source>
        <dbReference type="ARBA" id="ARBA00001941"/>
    </source>
</evidence>
<comment type="function">
    <text evidence="10">Catalyzes the reversible epimerization of D-ribulose 5-phosphate to D-xylulose 5-phosphate.</text>
</comment>
<gene>
    <name evidence="10 16" type="primary">rpe</name>
    <name evidence="16" type="ORF">E4650_04290</name>
    <name evidence="15" type="ORF">SAMN04488588_0577</name>
</gene>
<comment type="pathway">
    <text evidence="10">Carbohydrate degradation.</text>
</comment>
<keyword evidence="17" id="KW-1185">Reference proteome</keyword>
<reference evidence="16 18" key="2">
    <citation type="submission" date="2019-04" db="EMBL/GenBank/DDBJ databases">
        <title>Draft genome sequence data and analysis of a Fermenting Bacterium, Geotoga petraea strain HO-Geo1, isolated from heavy-oil petroleum reservoir in Russia.</title>
        <authorList>
            <person name="Grouzdev D.S."/>
            <person name="Semenova E.M."/>
            <person name="Sokolova D.S."/>
            <person name="Tourova T.P."/>
            <person name="Poltaraus A.B."/>
            <person name="Nazina T.N."/>
        </authorList>
    </citation>
    <scope>NUCLEOTIDE SEQUENCE [LARGE SCALE GENOMIC DNA]</scope>
    <source>
        <strain evidence="16 18">HO-Geo1</strain>
    </source>
</reference>
<dbReference type="Pfam" id="PF00834">
    <property type="entry name" value="Ribul_P_3_epim"/>
    <property type="match status" value="1"/>
</dbReference>
<dbReference type="CDD" id="cd00429">
    <property type="entry name" value="RPE"/>
    <property type="match status" value="1"/>
</dbReference>
<dbReference type="EMBL" id="SRME01000002">
    <property type="protein sequence ID" value="TGG88265.1"/>
    <property type="molecule type" value="Genomic_DNA"/>
</dbReference>
<dbReference type="OrthoDB" id="1645589at2"/>
<feature type="binding site" evidence="10 14">
    <location>
        <begin position="194"/>
        <end position="195"/>
    </location>
    <ligand>
        <name>substrate</name>
    </ligand>
</feature>
<dbReference type="EC" id="5.1.3.1" evidence="7 10"/>
<proteinExistence type="inferred from homology"/>
<dbReference type="STRING" id="28234.SAMN04488588_0577"/>
<dbReference type="GO" id="GO:0006098">
    <property type="term" value="P:pentose-phosphate shunt"/>
    <property type="evidence" value="ECO:0007669"/>
    <property type="project" value="UniProtKB-UniRule"/>
</dbReference>
<dbReference type="HAMAP" id="MF_02227">
    <property type="entry name" value="RPE"/>
    <property type="match status" value="1"/>
</dbReference>
<comment type="catalytic activity">
    <reaction evidence="1 10 11">
        <text>D-ribulose 5-phosphate = D-xylulose 5-phosphate</text>
        <dbReference type="Rhea" id="RHEA:13677"/>
        <dbReference type="ChEBI" id="CHEBI:57737"/>
        <dbReference type="ChEBI" id="CHEBI:58121"/>
        <dbReference type="EC" id="5.1.3.1"/>
    </reaction>
</comment>
<evidence type="ECO:0000256" key="14">
    <source>
        <dbReference type="PIRSR" id="PIRSR001461-3"/>
    </source>
</evidence>
<dbReference type="GO" id="GO:0046872">
    <property type="term" value="F:metal ion binding"/>
    <property type="evidence" value="ECO:0007669"/>
    <property type="project" value="UniProtKB-UniRule"/>
</dbReference>
<evidence type="ECO:0000256" key="9">
    <source>
        <dbReference type="ARBA" id="ARBA00023235"/>
    </source>
</evidence>
<reference evidence="15 17" key="1">
    <citation type="submission" date="2016-10" db="EMBL/GenBank/DDBJ databases">
        <authorList>
            <person name="de Groot N.N."/>
        </authorList>
    </citation>
    <scope>NUCLEOTIDE SEQUENCE [LARGE SCALE GENOMIC DNA]</scope>
    <source>
        <strain evidence="15 17">WG14</strain>
    </source>
</reference>
<dbReference type="InterPro" id="IPR026019">
    <property type="entry name" value="Ribul_P_3_epim"/>
</dbReference>
<dbReference type="NCBIfam" id="TIGR01163">
    <property type="entry name" value="rpe"/>
    <property type="match status" value="1"/>
</dbReference>
<evidence type="ECO:0000256" key="13">
    <source>
        <dbReference type="PIRSR" id="PIRSR001461-2"/>
    </source>
</evidence>
<dbReference type="PROSITE" id="PS01086">
    <property type="entry name" value="RIBUL_P_3_EPIMER_2"/>
    <property type="match status" value="1"/>
</dbReference>
<feature type="binding site" evidence="14">
    <location>
        <position position="174"/>
    </location>
    <ligand>
        <name>substrate</name>
    </ligand>
</feature>
<keyword evidence="13" id="KW-0170">Cobalt</keyword>
<dbReference type="Proteomes" id="UP000297288">
    <property type="component" value="Unassembled WGS sequence"/>
</dbReference>
<organism evidence="15 17">
    <name type="scientific">Geotoga petraea</name>
    <dbReference type="NCBI Taxonomy" id="28234"/>
    <lineage>
        <taxon>Bacteria</taxon>
        <taxon>Thermotogati</taxon>
        <taxon>Thermotogota</taxon>
        <taxon>Thermotogae</taxon>
        <taxon>Petrotogales</taxon>
        <taxon>Petrotogaceae</taxon>
        <taxon>Geotoga</taxon>
    </lineage>
</organism>
<dbReference type="GO" id="GO:0019323">
    <property type="term" value="P:pentose catabolic process"/>
    <property type="evidence" value="ECO:0007669"/>
    <property type="project" value="UniProtKB-UniRule"/>
</dbReference>
<evidence type="ECO:0000313" key="17">
    <source>
        <dbReference type="Proteomes" id="UP000199322"/>
    </source>
</evidence>
<dbReference type="AlphaFoldDB" id="A0A1G6JMG5"/>
<feature type="binding site" evidence="10 14">
    <location>
        <position position="7"/>
    </location>
    <ligand>
        <name>substrate</name>
    </ligand>
</feature>
<name>A0A1G6JMG5_9BACT</name>
<comment type="cofactor">
    <cofactor evidence="2">
        <name>Mn(2+)</name>
        <dbReference type="ChEBI" id="CHEBI:29035"/>
    </cofactor>
</comment>
<dbReference type="GO" id="GO:0004750">
    <property type="term" value="F:D-ribulose-phosphate 3-epimerase activity"/>
    <property type="evidence" value="ECO:0007669"/>
    <property type="project" value="UniProtKB-UniRule"/>
</dbReference>
<feature type="binding site" evidence="10 14">
    <location>
        <begin position="139"/>
        <end position="142"/>
    </location>
    <ligand>
        <name>substrate</name>
    </ligand>
</feature>
<keyword evidence="10 11" id="KW-0119">Carbohydrate metabolism</keyword>
<evidence type="ECO:0000256" key="2">
    <source>
        <dbReference type="ARBA" id="ARBA00001936"/>
    </source>
</evidence>
<comment type="cofactor">
    <cofactor evidence="10 13">
        <name>a divalent metal cation</name>
        <dbReference type="ChEBI" id="CHEBI:60240"/>
    </cofactor>
    <text evidence="10 13">Binds 1 divalent metal cation per subunit.</text>
</comment>
<evidence type="ECO:0000313" key="18">
    <source>
        <dbReference type="Proteomes" id="UP000297288"/>
    </source>
</evidence>
<protein>
    <recommendedName>
        <fullName evidence="7 10">Ribulose-phosphate 3-epimerase</fullName>
        <ecNumber evidence="7 10">5.1.3.1</ecNumber>
    </recommendedName>
</protein>
<feature type="binding site" evidence="10 13">
    <location>
        <position position="33"/>
    </location>
    <ligand>
        <name>a divalent metal cation</name>
        <dbReference type="ChEBI" id="CHEBI:60240"/>
    </ligand>
</feature>
<evidence type="ECO:0000256" key="7">
    <source>
        <dbReference type="ARBA" id="ARBA00013188"/>
    </source>
</evidence>
<dbReference type="PIRSF" id="PIRSF001461">
    <property type="entry name" value="RPE"/>
    <property type="match status" value="1"/>
</dbReference>
<dbReference type="PROSITE" id="PS01085">
    <property type="entry name" value="RIBUL_P_3_EPIMER_1"/>
    <property type="match status" value="1"/>
</dbReference>
<keyword evidence="9 10" id="KW-0413">Isomerase</keyword>
<dbReference type="RefSeq" id="WP_091402641.1">
    <property type="nucleotide sequence ID" value="NZ_FMYV01000002.1"/>
</dbReference>
<evidence type="ECO:0000256" key="12">
    <source>
        <dbReference type="PIRSR" id="PIRSR001461-1"/>
    </source>
</evidence>
<evidence type="ECO:0000256" key="1">
    <source>
        <dbReference type="ARBA" id="ARBA00001782"/>
    </source>
</evidence>
<comment type="cofactor">
    <cofactor evidence="3">
        <name>Co(2+)</name>
        <dbReference type="ChEBI" id="CHEBI:48828"/>
    </cofactor>
</comment>
<accession>A0A1G6JMG5</accession>
<sequence length="215" mass="24213">MVKIFPSILSADFFNLEKELKQIQNDADGLHMDVMDGNFVPNISFGNPIIKAVRNHMDMYFDTHLMINNPDLYIEEFSKYSNSLTVHYEATNHLDRTINAIKEKGLKAGIAINPHTSIYLLENILNIIDSVLIMSVNPGFGGQSFIDYSIDKIKDLKVLIEKKNLNVSIQVDGGVSKDNIKELFEAGATEFISGSAIFKSEDPANEIRKMKDRVK</sequence>
<feature type="active site" description="Proton acceptor" evidence="10 12">
    <location>
        <position position="33"/>
    </location>
</feature>
<feature type="binding site" evidence="10 13">
    <location>
        <position position="31"/>
    </location>
    <ligand>
        <name>a divalent metal cation</name>
        <dbReference type="ChEBI" id="CHEBI:60240"/>
    </ligand>
</feature>
<evidence type="ECO:0000256" key="5">
    <source>
        <dbReference type="ARBA" id="ARBA00001954"/>
    </source>
</evidence>
<feature type="binding site" evidence="10 14">
    <location>
        <position position="64"/>
    </location>
    <ligand>
        <name>substrate</name>
    </ligand>
</feature>
<dbReference type="GO" id="GO:0005737">
    <property type="term" value="C:cytoplasm"/>
    <property type="evidence" value="ECO:0007669"/>
    <property type="project" value="UniProtKB-ARBA"/>
</dbReference>
<dbReference type="PANTHER" id="PTHR11749">
    <property type="entry name" value="RIBULOSE-5-PHOSPHATE-3-EPIMERASE"/>
    <property type="match status" value="1"/>
</dbReference>
<keyword evidence="8 10" id="KW-0479">Metal-binding</keyword>
<dbReference type="NCBIfam" id="NF004076">
    <property type="entry name" value="PRK05581.1-4"/>
    <property type="match status" value="1"/>
</dbReference>
<dbReference type="Proteomes" id="UP000199322">
    <property type="component" value="Unassembled WGS sequence"/>
</dbReference>
<dbReference type="Gene3D" id="3.20.20.70">
    <property type="entry name" value="Aldolase class I"/>
    <property type="match status" value="1"/>
</dbReference>
<keyword evidence="13" id="KW-0464">Manganese</keyword>
<comment type="cofactor">
    <cofactor evidence="5">
        <name>Fe(2+)</name>
        <dbReference type="ChEBI" id="CHEBI:29033"/>
    </cofactor>
</comment>
<comment type="cofactor">
    <cofactor evidence="4">
        <name>Zn(2+)</name>
        <dbReference type="ChEBI" id="CHEBI:29105"/>
    </cofactor>
</comment>
<feature type="binding site" evidence="10 13">
    <location>
        <position position="172"/>
    </location>
    <ligand>
        <name>a divalent metal cation</name>
        <dbReference type="ChEBI" id="CHEBI:60240"/>
    </ligand>
</feature>
<evidence type="ECO:0000256" key="4">
    <source>
        <dbReference type="ARBA" id="ARBA00001947"/>
    </source>
</evidence>
<dbReference type="InterPro" id="IPR000056">
    <property type="entry name" value="Ribul_P_3_epim-like"/>
</dbReference>
<dbReference type="SUPFAM" id="SSF51366">
    <property type="entry name" value="Ribulose-phoshate binding barrel"/>
    <property type="match status" value="1"/>
</dbReference>
<evidence type="ECO:0000256" key="8">
    <source>
        <dbReference type="ARBA" id="ARBA00022723"/>
    </source>
</evidence>
<evidence type="ECO:0000256" key="11">
    <source>
        <dbReference type="PIRNR" id="PIRNR001461"/>
    </source>
</evidence>
<evidence type="ECO:0000313" key="15">
    <source>
        <dbReference type="EMBL" id="SDC19952.1"/>
    </source>
</evidence>
<dbReference type="FunFam" id="3.20.20.70:FF:000004">
    <property type="entry name" value="Ribulose-phosphate 3-epimerase"/>
    <property type="match status" value="1"/>
</dbReference>
<dbReference type="InterPro" id="IPR013785">
    <property type="entry name" value="Aldolase_TIM"/>
</dbReference>